<dbReference type="Proteomes" id="UP000242450">
    <property type="component" value="Chromosome 21"/>
</dbReference>
<keyword evidence="3" id="KW-1185">Reference proteome</keyword>
<evidence type="ECO:0000313" key="3">
    <source>
        <dbReference type="Proteomes" id="UP000242450"/>
    </source>
</evidence>
<sequence length="502" mass="54076">MSSRSPSETLSSSLANALQLRRTNEIIRRLRKWTGHPALKGPHPLHKVAQLRSPAVACSVDSVPTLEESKEVQLVVVARDVDPLNWWVSCLPCVVRWGFPTVSSRGRTGWVACVFHRKTCTVAFTQVNSEDKGTLAKLSPSRASISFRTSASSPHPTVQVSPRNSVGTHSAECLPRGVAPCYLLSSLSSHSQMFCLLDRGLTLLGSRSCHLLLLVAGPHFLGADRREAPLPAGDTAFILASESLGITTLARLHFREAPIRVSSPWAPESASQKEARTRGYVNLKKRQESERTSAASDFVRVLKSLVKAAFPRGQRAYYADETLAACCDSPELPRVKWAALRLASGVTPSSATCASLQPNSQACQRFRQNDAAAFCSFDALLMLTGEDEVLVPSCSSLRANLTVMRLGRRRGPGGEGCEGQSIPADFRRAPVVFQNQKSEHGRSGMAAMKCIGGGRDSGGTPEAETPPTPEELRPLRLPLPGSLPARLLFRGLGLGGCAVARA</sequence>
<evidence type="ECO:0000256" key="1">
    <source>
        <dbReference type="SAM" id="MobiDB-lite"/>
    </source>
</evidence>
<accession>A0A212CEN5</accession>
<gene>
    <name evidence="2" type="ORF">Celaphus_00016391</name>
</gene>
<reference evidence="2 3" key="1">
    <citation type="journal article" date="2018" name="Mol. Genet. Genomics">
        <title>The red deer Cervus elaphus genome CerEla1.0: sequencing, annotating, genes, and chromosomes.</title>
        <authorList>
            <person name="Bana N.A."/>
            <person name="Nyiri A."/>
            <person name="Nagy J."/>
            <person name="Frank K."/>
            <person name="Nagy T."/>
            <person name="Steger V."/>
            <person name="Schiller M."/>
            <person name="Lakatos P."/>
            <person name="Sugar L."/>
            <person name="Horn P."/>
            <person name="Barta E."/>
            <person name="Orosz L."/>
        </authorList>
    </citation>
    <scope>NUCLEOTIDE SEQUENCE [LARGE SCALE GENOMIC DNA]</scope>
    <source>
        <strain evidence="2">Hungarian</strain>
    </source>
</reference>
<dbReference type="AlphaFoldDB" id="A0A212CEN5"/>
<comment type="caution">
    <text evidence="2">The sequence shown here is derived from an EMBL/GenBank/DDBJ whole genome shotgun (WGS) entry which is preliminary data.</text>
</comment>
<dbReference type="InterPro" id="IPR001921">
    <property type="entry name" value="Ribosomal_eL8_euk"/>
</dbReference>
<protein>
    <submittedName>
        <fullName evidence="2">Uncharacterized protein</fullName>
    </submittedName>
</protein>
<dbReference type="EMBL" id="MKHE01000021">
    <property type="protein sequence ID" value="OWK04362.1"/>
    <property type="molecule type" value="Genomic_DNA"/>
</dbReference>
<feature type="region of interest" description="Disordered" evidence="1">
    <location>
        <begin position="450"/>
        <end position="475"/>
    </location>
</feature>
<dbReference type="Gene3D" id="3.30.1330.30">
    <property type="match status" value="1"/>
</dbReference>
<evidence type="ECO:0000313" key="2">
    <source>
        <dbReference type="EMBL" id="OWK04362.1"/>
    </source>
</evidence>
<proteinExistence type="predicted"/>
<organism evidence="2 3">
    <name type="scientific">Cervus elaphus hippelaphus</name>
    <name type="common">European red deer</name>
    <dbReference type="NCBI Taxonomy" id="46360"/>
    <lineage>
        <taxon>Eukaryota</taxon>
        <taxon>Metazoa</taxon>
        <taxon>Chordata</taxon>
        <taxon>Craniata</taxon>
        <taxon>Vertebrata</taxon>
        <taxon>Euteleostomi</taxon>
        <taxon>Mammalia</taxon>
        <taxon>Eutheria</taxon>
        <taxon>Laurasiatheria</taxon>
        <taxon>Artiodactyla</taxon>
        <taxon>Ruminantia</taxon>
        <taxon>Pecora</taxon>
        <taxon>Cervidae</taxon>
        <taxon>Cervinae</taxon>
        <taxon>Cervus</taxon>
    </lineage>
</organism>
<dbReference type="InterPro" id="IPR029064">
    <property type="entry name" value="Ribosomal_eL30-like_sf"/>
</dbReference>
<dbReference type="PRINTS" id="PR00882">
    <property type="entry name" value="RIBOSOMALL7A"/>
</dbReference>
<name>A0A212CEN5_CEREH</name>